<dbReference type="InterPro" id="IPR036374">
    <property type="entry name" value="OxRdtase_Mopterin-bd_sf"/>
</dbReference>
<dbReference type="InterPro" id="IPR000572">
    <property type="entry name" value="OxRdtase_Mopterin-bd_dom"/>
</dbReference>
<dbReference type="Gene3D" id="3.90.420.10">
    <property type="entry name" value="Oxidoreductase, molybdopterin-binding domain"/>
    <property type="match status" value="1"/>
</dbReference>
<accession>A0A0F9KCV7</accession>
<gene>
    <name evidence="2" type="ORF">LCGC14_1343870</name>
</gene>
<dbReference type="EMBL" id="LAZR01008242">
    <property type="protein sequence ID" value="KKM80039.1"/>
    <property type="molecule type" value="Genomic_DNA"/>
</dbReference>
<sequence>MTDFTRRSIIKALAGTGGLLTLTGCDSLSRTPWFTDILSSGETLSDVAQHAITPRKGMAREFAREDISPQFRQNGSTNPQTSEYRKLAANNFKDYVLKVGGRVKNPMNLDMAAIRALPSRTQITRHDCVEGWSAIGEWTGARLNALLKQVQPLPGARYLVFHCADEYGSSQSRYYESIDMEDAEHPQTLLAYDLNGEALPIGNGAPLRLRVERQLGYKMAKYIMSIEVVDSFDNIGGGNGGFWEDRGYAWYAGI</sequence>
<dbReference type="AlphaFoldDB" id="A0A0F9KCV7"/>
<dbReference type="PANTHER" id="PTHR43032:SF2">
    <property type="entry name" value="BLL0505 PROTEIN"/>
    <property type="match status" value="1"/>
</dbReference>
<evidence type="ECO:0000259" key="1">
    <source>
        <dbReference type="Pfam" id="PF00174"/>
    </source>
</evidence>
<comment type="caution">
    <text evidence="2">The sequence shown here is derived from an EMBL/GenBank/DDBJ whole genome shotgun (WGS) entry which is preliminary data.</text>
</comment>
<organism evidence="2">
    <name type="scientific">marine sediment metagenome</name>
    <dbReference type="NCBI Taxonomy" id="412755"/>
    <lineage>
        <taxon>unclassified sequences</taxon>
        <taxon>metagenomes</taxon>
        <taxon>ecological metagenomes</taxon>
    </lineage>
</organism>
<dbReference type="CDD" id="cd02108">
    <property type="entry name" value="bact_SO_family_Moco"/>
    <property type="match status" value="1"/>
</dbReference>
<dbReference type="PANTHER" id="PTHR43032">
    <property type="entry name" value="PROTEIN-METHIONINE-SULFOXIDE REDUCTASE"/>
    <property type="match status" value="1"/>
</dbReference>
<proteinExistence type="predicted"/>
<name>A0A0F9KCV7_9ZZZZ</name>
<feature type="domain" description="Oxidoreductase molybdopterin-binding" evidence="1">
    <location>
        <begin position="92"/>
        <end position="230"/>
    </location>
</feature>
<dbReference type="SUPFAM" id="SSF56524">
    <property type="entry name" value="Oxidoreductase molybdopterin-binding domain"/>
    <property type="match status" value="1"/>
</dbReference>
<reference evidence="2" key="1">
    <citation type="journal article" date="2015" name="Nature">
        <title>Complex archaea that bridge the gap between prokaryotes and eukaryotes.</title>
        <authorList>
            <person name="Spang A."/>
            <person name="Saw J.H."/>
            <person name="Jorgensen S.L."/>
            <person name="Zaremba-Niedzwiedzka K."/>
            <person name="Martijn J."/>
            <person name="Lind A.E."/>
            <person name="van Eijk R."/>
            <person name="Schleper C."/>
            <person name="Guy L."/>
            <person name="Ettema T.J."/>
        </authorList>
    </citation>
    <scope>NUCLEOTIDE SEQUENCE</scope>
</reference>
<dbReference type="PROSITE" id="PS51257">
    <property type="entry name" value="PROKAR_LIPOPROTEIN"/>
    <property type="match status" value="1"/>
</dbReference>
<dbReference type="Pfam" id="PF00174">
    <property type="entry name" value="Oxidored_molyb"/>
    <property type="match status" value="1"/>
</dbReference>
<evidence type="ECO:0000313" key="2">
    <source>
        <dbReference type="EMBL" id="KKM80039.1"/>
    </source>
</evidence>
<protein>
    <recommendedName>
        <fullName evidence="1">Oxidoreductase molybdopterin-binding domain-containing protein</fullName>
    </recommendedName>
</protein>